<gene>
    <name evidence="4" type="ORF">CHR53_14010</name>
</gene>
<reference evidence="4 5" key="1">
    <citation type="submission" date="2017-07" db="EMBL/GenBank/DDBJ databases">
        <title>The complete genome sequence of Bacillus mesonae strain H20-5, an efficient strain improving plant abiotic stress resistance.</title>
        <authorList>
            <person name="Kim S.Y."/>
            <person name="Song H."/>
            <person name="Sang M.K."/>
            <person name="Weon H.-Y."/>
            <person name="Song J."/>
        </authorList>
    </citation>
    <scope>NUCLEOTIDE SEQUENCE [LARGE SCALE GENOMIC DNA]</scope>
    <source>
        <strain evidence="4 5">H20-5</strain>
    </source>
</reference>
<dbReference type="InterPro" id="IPR053525">
    <property type="entry name" value="Sortase_D"/>
</dbReference>
<dbReference type="Pfam" id="PF04203">
    <property type="entry name" value="Sortase"/>
    <property type="match status" value="1"/>
</dbReference>
<dbReference type="InterPro" id="IPR005754">
    <property type="entry name" value="Sortase"/>
</dbReference>
<dbReference type="InterPro" id="IPR041999">
    <property type="entry name" value="Sortase_D_1"/>
</dbReference>
<dbReference type="NCBIfam" id="NF033746">
    <property type="entry name" value="class_D_sortase"/>
    <property type="match status" value="1"/>
</dbReference>
<dbReference type="KEGG" id="nmk:CHR53_14010"/>
<keyword evidence="3" id="KW-0472">Membrane</keyword>
<keyword evidence="1" id="KW-0378">Hydrolase</keyword>
<keyword evidence="3" id="KW-1133">Transmembrane helix</keyword>
<dbReference type="AlphaFoldDB" id="A0A3T0I6G3"/>
<dbReference type="InterPro" id="IPR023365">
    <property type="entry name" value="Sortase_dom-sf"/>
</dbReference>
<evidence type="ECO:0000256" key="3">
    <source>
        <dbReference type="SAM" id="Phobius"/>
    </source>
</evidence>
<dbReference type="CDD" id="cd05828">
    <property type="entry name" value="Sortase_D_1"/>
    <property type="match status" value="1"/>
</dbReference>
<evidence type="ECO:0000256" key="1">
    <source>
        <dbReference type="ARBA" id="ARBA00022801"/>
    </source>
</evidence>
<dbReference type="NCBIfam" id="TIGR01076">
    <property type="entry name" value="sortase_fam"/>
    <property type="match status" value="1"/>
</dbReference>
<dbReference type="GO" id="GO:0016787">
    <property type="term" value="F:hydrolase activity"/>
    <property type="evidence" value="ECO:0007669"/>
    <property type="project" value="UniProtKB-KW"/>
</dbReference>
<dbReference type="EMBL" id="CP022572">
    <property type="protein sequence ID" value="AZU64968.1"/>
    <property type="molecule type" value="Genomic_DNA"/>
</dbReference>
<sequence>MFVVNRWIGICFILAGVIIGSFNYVEWRVGRSAAKEMTKDEIKQYKEGDEQVQAKFPESNIIEQKPSSQVHHIQGEKVAMLVVPTVGQKFSVYWGADQKVLKKGVGMYISPFTTTPNGGGHTVLSGHRDTVFYRLDELKENEILKLEYAGSLFTYKIKKIWITDPQDRTVIVEKEAPTLTITTCYPFNYVGNAPKRYIIEADLLYKKESGKTVLKGNINWGYNGTSAS</sequence>
<feature type="active site" description="Proton donor/acceptor" evidence="2">
    <location>
        <position position="127"/>
    </location>
</feature>
<evidence type="ECO:0000313" key="4">
    <source>
        <dbReference type="EMBL" id="AZU64968.1"/>
    </source>
</evidence>
<dbReference type="OrthoDB" id="165822at2"/>
<protein>
    <submittedName>
        <fullName evidence="4">Class D sortase</fullName>
    </submittedName>
</protein>
<feature type="active site" description="Acyl-thioester intermediate" evidence="2">
    <location>
        <position position="184"/>
    </location>
</feature>
<accession>A0A3T0I6G3</accession>
<name>A0A3T0I6G3_9BACI</name>
<dbReference type="RefSeq" id="WP_127489837.1">
    <property type="nucleotide sequence ID" value="NZ_CP022572.1"/>
</dbReference>
<organism evidence="4 5">
    <name type="scientific">Neobacillus mesonae</name>
    <dbReference type="NCBI Taxonomy" id="1193713"/>
    <lineage>
        <taxon>Bacteria</taxon>
        <taxon>Bacillati</taxon>
        <taxon>Bacillota</taxon>
        <taxon>Bacilli</taxon>
        <taxon>Bacillales</taxon>
        <taxon>Bacillaceae</taxon>
        <taxon>Neobacillus</taxon>
    </lineage>
</organism>
<dbReference type="STRING" id="1193713.GCA_001636315_05238"/>
<keyword evidence="5" id="KW-1185">Reference proteome</keyword>
<proteinExistence type="predicted"/>
<dbReference type="Gene3D" id="2.40.260.10">
    <property type="entry name" value="Sortase"/>
    <property type="match status" value="1"/>
</dbReference>
<feature type="transmembrane region" description="Helical" evidence="3">
    <location>
        <begin position="6"/>
        <end position="25"/>
    </location>
</feature>
<evidence type="ECO:0000313" key="5">
    <source>
        <dbReference type="Proteomes" id="UP000282892"/>
    </source>
</evidence>
<keyword evidence="3" id="KW-0812">Transmembrane</keyword>
<dbReference type="SUPFAM" id="SSF63817">
    <property type="entry name" value="Sortase"/>
    <property type="match status" value="1"/>
</dbReference>
<dbReference type="Proteomes" id="UP000282892">
    <property type="component" value="Chromosome"/>
</dbReference>
<evidence type="ECO:0000256" key="2">
    <source>
        <dbReference type="PIRSR" id="PIRSR605754-1"/>
    </source>
</evidence>